<comment type="caution">
    <text evidence="4">The sequence shown here is derived from an EMBL/GenBank/DDBJ whole genome shotgun (WGS) entry which is preliminary data.</text>
</comment>
<evidence type="ECO:0000256" key="2">
    <source>
        <dbReference type="ARBA" id="ARBA00023445"/>
    </source>
</evidence>
<dbReference type="InterPro" id="IPR050425">
    <property type="entry name" value="NAD(P)_dehydrat-like"/>
</dbReference>
<dbReference type="PANTHER" id="PTHR10366:SF564">
    <property type="entry name" value="STEROL-4-ALPHA-CARBOXYLATE 3-DEHYDROGENASE, DECARBOXYLATING"/>
    <property type="match status" value="1"/>
</dbReference>
<dbReference type="GO" id="GO:0016616">
    <property type="term" value="F:oxidoreductase activity, acting on the CH-OH group of donors, NAD or NADP as acceptor"/>
    <property type="evidence" value="ECO:0007669"/>
    <property type="project" value="TreeGrafter"/>
</dbReference>
<name>A0A3A4KQN4_9NOCA</name>
<dbReference type="CDD" id="cd05227">
    <property type="entry name" value="AR_SDR_e"/>
    <property type="match status" value="1"/>
</dbReference>
<evidence type="ECO:0000313" key="5">
    <source>
        <dbReference type="Proteomes" id="UP000266677"/>
    </source>
</evidence>
<dbReference type="SUPFAM" id="SSF51735">
    <property type="entry name" value="NAD(P)-binding Rossmann-fold domains"/>
    <property type="match status" value="1"/>
</dbReference>
<keyword evidence="5" id="KW-1185">Reference proteome</keyword>
<evidence type="ECO:0000313" key="4">
    <source>
        <dbReference type="EMBL" id="RJO78341.1"/>
    </source>
</evidence>
<keyword evidence="1" id="KW-0560">Oxidoreductase</keyword>
<dbReference type="RefSeq" id="WP_120038636.1">
    <property type="nucleotide sequence ID" value="NZ_QZFU01000013.1"/>
</dbReference>
<dbReference type="InterPro" id="IPR001509">
    <property type="entry name" value="Epimerase_deHydtase"/>
</dbReference>
<evidence type="ECO:0000259" key="3">
    <source>
        <dbReference type="Pfam" id="PF01370"/>
    </source>
</evidence>
<dbReference type="FunFam" id="3.40.50.720:FF:000336">
    <property type="entry name" value="Aldehyde reductase"/>
    <property type="match status" value="1"/>
</dbReference>
<dbReference type="InterPro" id="IPR036291">
    <property type="entry name" value="NAD(P)-bd_dom_sf"/>
</dbReference>
<evidence type="ECO:0000256" key="1">
    <source>
        <dbReference type="ARBA" id="ARBA00023002"/>
    </source>
</evidence>
<dbReference type="PANTHER" id="PTHR10366">
    <property type="entry name" value="NAD DEPENDENT EPIMERASE/DEHYDRATASE"/>
    <property type="match status" value="1"/>
</dbReference>
<dbReference type="Pfam" id="PF01370">
    <property type="entry name" value="Epimerase"/>
    <property type="match status" value="1"/>
</dbReference>
<proteinExistence type="inferred from homology"/>
<accession>A0A3A4KQN4</accession>
<protein>
    <submittedName>
        <fullName evidence="4">Aldehyde reductase</fullName>
    </submittedName>
</protein>
<sequence length="338" mass="36804">MDQQVLVTGATGFIAGHVIEELLEHGYAVRATVRDLANTRGREHLLALADRLDAPLDFVTADLTDESGWAAAVSGCDAVLHVASPFPATEPENAQALVDTAVQGTLRVLRACAAAGSVRRVVLTSSTAAITYGHRDRRPRTEEDWSIPEASPAYPRSKTLAERAAWAFVEKLPDDSRFELAVVNPGMVLGPLQTANPSTSHEPILRLLSRSVPGSPRVGWATVDVRDLARAHRLALETPSAAGNRYICAGEHVWMSDLARLLATEYPRIPTRELPSWLVRTLARFDKGIRLTVAMLDRVEHLSPARARRDLGWTARPLENTVHDTAASLLAHGLVPTR</sequence>
<dbReference type="OrthoDB" id="9778052at2"/>
<organism evidence="4 5">
    <name type="scientific">Nocardia panacis</name>
    <dbReference type="NCBI Taxonomy" id="2340916"/>
    <lineage>
        <taxon>Bacteria</taxon>
        <taxon>Bacillati</taxon>
        <taxon>Actinomycetota</taxon>
        <taxon>Actinomycetes</taxon>
        <taxon>Mycobacteriales</taxon>
        <taxon>Nocardiaceae</taxon>
        <taxon>Nocardia</taxon>
    </lineage>
</organism>
<gene>
    <name evidence="4" type="ORF">D5S18_05380</name>
</gene>
<dbReference type="EMBL" id="QZFU01000013">
    <property type="protein sequence ID" value="RJO78341.1"/>
    <property type="molecule type" value="Genomic_DNA"/>
</dbReference>
<dbReference type="AlphaFoldDB" id="A0A3A4KQN4"/>
<feature type="domain" description="NAD-dependent epimerase/dehydratase" evidence="3">
    <location>
        <begin position="5"/>
        <end position="243"/>
    </location>
</feature>
<reference evidence="4 5" key="1">
    <citation type="submission" date="2018-09" db="EMBL/GenBank/DDBJ databases">
        <title>YIM PH21274 draft genome.</title>
        <authorList>
            <person name="Miao C."/>
        </authorList>
    </citation>
    <scope>NUCLEOTIDE SEQUENCE [LARGE SCALE GENOMIC DNA]</scope>
    <source>
        <strain evidence="4 5">YIM PH 21724</strain>
    </source>
</reference>
<dbReference type="Proteomes" id="UP000266677">
    <property type="component" value="Unassembled WGS sequence"/>
</dbReference>
<comment type="similarity">
    <text evidence="2">Belongs to the NAD(P)-dependent epimerase/dehydratase family. Dihydroflavonol-4-reductase subfamily.</text>
</comment>
<dbReference type="Gene3D" id="3.40.50.720">
    <property type="entry name" value="NAD(P)-binding Rossmann-like Domain"/>
    <property type="match status" value="1"/>
</dbReference>